<dbReference type="Proteomes" id="UP001165439">
    <property type="component" value="Unassembled WGS sequence"/>
</dbReference>
<feature type="domain" description="Peptidase S24/S26A/S26B/S26C" evidence="4">
    <location>
        <begin position="132"/>
        <end position="238"/>
    </location>
</feature>
<dbReference type="InterPro" id="IPR036286">
    <property type="entry name" value="LexA/Signal_pep-like_sf"/>
</dbReference>
<keyword evidence="1" id="KW-0805">Transcription regulation</keyword>
<evidence type="ECO:0000256" key="2">
    <source>
        <dbReference type="ARBA" id="ARBA00023125"/>
    </source>
</evidence>
<comment type="caution">
    <text evidence="5">The sequence shown here is derived from an EMBL/GenBank/DDBJ whole genome shotgun (WGS) entry which is preliminary data.</text>
</comment>
<dbReference type="Gene3D" id="2.10.109.10">
    <property type="entry name" value="Umud Fragment, subunit A"/>
    <property type="match status" value="1"/>
</dbReference>
<keyword evidence="3" id="KW-0804">Transcription</keyword>
<sequence>MDINLVRKANLQLLIDRQFGPGKHGAKAEFARRLDKQADYISRCLYPPGKKGGKGVGEDFAREIEKEFQIPQYSMDKPGLGLDESETINIEGLPAPLAQKIKSYRNLVDVPRYDVEGSMGPGSEPPDINMVVEHMSLDANWVRQNLTYTKLENLKLISGRGDSMAPTIRSGDAVLVDAGITSVEDDAIYFFLMRGKLQIKRIQRGLDGLTIISDNGQYPPIEVPGEREDDIKILAQIIYWWTGRSF</sequence>
<evidence type="ECO:0000259" key="4">
    <source>
        <dbReference type="Pfam" id="PF00717"/>
    </source>
</evidence>
<dbReference type="Pfam" id="PF00717">
    <property type="entry name" value="Peptidase_S24"/>
    <property type="match status" value="1"/>
</dbReference>
<keyword evidence="2" id="KW-0238">DNA-binding</keyword>
<reference evidence="5" key="1">
    <citation type="submission" date="2023-06" db="EMBL/GenBank/DDBJ databases">
        <title>MBL-encoding genomic islands in Pseudomonas spp. in Poland.</title>
        <authorList>
            <person name="Urbanowicz P."/>
            <person name="Izdebski R."/>
            <person name="Biedrzycka M."/>
            <person name="Gniadkowski M."/>
        </authorList>
    </citation>
    <scope>NUCLEOTIDE SEQUENCE</scope>
    <source>
        <strain evidence="5">NMI5768_13</strain>
    </source>
</reference>
<dbReference type="GeneID" id="83680967"/>
<organism evidence="5 6">
    <name type="scientific">Pseudomonas alloputida</name>
    <dbReference type="NCBI Taxonomy" id="1940621"/>
    <lineage>
        <taxon>Bacteria</taxon>
        <taxon>Pseudomonadati</taxon>
        <taxon>Pseudomonadota</taxon>
        <taxon>Gammaproteobacteria</taxon>
        <taxon>Pseudomonadales</taxon>
        <taxon>Pseudomonadaceae</taxon>
        <taxon>Pseudomonas</taxon>
    </lineage>
</organism>
<evidence type="ECO:0000256" key="3">
    <source>
        <dbReference type="ARBA" id="ARBA00023163"/>
    </source>
</evidence>
<name>A0AAW7HIE6_9PSED</name>
<dbReference type="EMBL" id="JAJSRF020000001">
    <property type="protein sequence ID" value="MDM3953235.1"/>
    <property type="molecule type" value="Genomic_DNA"/>
</dbReference>
<evidence type="ECO:0000256" key="1">
    <source>
        <dbReference type="ARBA" id="ARBA00023015"/>
    </source>
</evidence>
<proteinExistence type="predicted"/>
<dbReference type="SUPFAM" id="SSF51306">
    <property type="entry name" value="LexA/Signal peptidase"/>
    <property type="match status" value="1"/>
</dbReference>
<dbReference type="InterPro" id="IPR015927">
    <property type="entry name" value="Peptidase_S24_S26A/B/C"/>
</dbReference>
<dbReference type="RefSeq" id="WP_198748550.1">
    <property type="nucleotide sequence ID" value="NZ_CP128540.1"/>
</dbReference>
<gene>
    <name evidence="5" type="ORF">LU674_013015</name>
</gene>
<dbReference type="PANTHER" id="PTHR40661:SF3">
    <property type="entry name" value="FELS-1 PROPHAGE TRANSCRIPTIONAL REGULATOR"/>
    <property type="match status" value="1"/>
</dbReference>
<accession>A0AAW7HIE6</accession>
<dbReference type="PANTHER" id="PTHR40661">
    <property type="match status" value="1"/>
</dbReference>
<dbReference type="AlphaFoldDB" id="A0AAW7HIE6"/>
<dbReference type="GO" id="GO:0003677">
    <property type="term" value="F:DNA binding"/>
    <property type="evidence" value="ECO:0007669"/>
    <property type="project" value="UniProtKB-KW"/>
</dbReference>
<dbReference type="InterPro" id="IPR039418">
    <property type="entry name" value="LexA-like"/>
</dbReference>
<protein>
    <submittedName>
        <fullName evidence="5">Helix-turn-helix transcriptional regulator</fullName>
    </submittedName>
</protein>
<dbReference type="CDD" id="cd06529">
    <property type="entry name" value="S24_LexA-like"/>
    <property type="match status" value="1"/>
</dbReference>
<evidence type="ECO:0000313" key="6">
    <source>
        <dbReference type="Proteomes" id="UP001165439"/>
    </source>
</evidence>
<evidence type="ECO:0000313" key="5">
    <source>
        <dbReference type="EMBL" id="MDM3953235.1"/>
    </source>
</evidence>